<gene>
    <name evidence="1" type="ORF">M9H77_03969</name>
</gene>
<protein>
    <submittedName>
        <fullName evidence="1">Uncharacterized protein</fullName>
    </submittedName>
</protein>
<evidence type="ECO:0000313" key="2">
    <source>
        <dbReference type="Proteomes" id="UP001060085"/>
    </source>
</evidence>
<sequence>MKLIFVCIVSNAISRSTLKRICRKLGIRRWPSYKRKKIKSGSGTSISEFIHGFADHQQPEMLLESFANEKSSTGEEDVRDPSKALRSPNLAVNQEKAVTNVATAPCERALSISARYQHKTMKFPLTKTGLEQKLAEMLRLKLGTFMIKYLDTENDWILIACDGDLKDLTVVACDGTIHMIDCPSKSIICKNSSEFDA</sequence>
<organism evidence="1 2">
    <name type="scientific">Catharanthus roseus</name>
    <name type="common">Madagascar periwinkle</name>
    <name type="synonym">Vinca rosea</name>
    <dbReference type="NCBI Taxonomy" id="4058"/>
    <lineage>
        <taxon>Eukaryota</taxon>
        <taxon>Viridiplantae</taxon>
        <taxon>Streptophyta</taxon>
        <taxon>Embryophyta</taxon>
        <taxon>Tracheophyta</taxon>
        <taxon>Spermatophyta</taxon>
        <taxon>Magnoliopsida</taxon>
        <taxon>eudicotyledons</taxon>
        <taxon>Gunneridae</taxon>
        <taxon>Pentapetalae</taxon>
        <taxon>asterids</taxon>
        <taxon>lamiids</taxon>
        <taxon>Gentianales</taxon>
        <taxon>Apocynaceae</taxon>
        <taxon>Rauvolfioideae</taxon>
        <taxon>Vinceae</taxon>
        <taxon>Catharanthinae</taxon>
        <taxon>Catharanthus</taxon>
    </lineage>
</organism>
<comment type="caution">
    <text evidence="1">The sequence shown here is derived from an EMBL/GenBank/DDBJ whole genome shotgun (WGS) entry which is preliminary data.</text>
</comment>
<dbReference type="Proteomes" id="UP001060085">
    <property type="component" value="Linkage Group LG01"/>
</dbReference>
<accession>A0ACC0CCU5</accession>
<evidence type="ECO:0000313" key="1">
    <source>
        <dbReference type="EMBL" id="KAI5682741.1"/>
    </source>
</evidence>
<keyword evidence="2" id="KW-1185">Reference proteome</keyword>
<dbReference type="EMBL" id="CM044701">
    <property type="protein sequence ID" value="KAI5682741.1"/>
    <property type="molecule type" value="Genomic_DNA"/>
</dbReference>
<name>A0ACC0CCU5_CATRO</name>
<reference evidence="2" key="1">
    <citation type="journal article" date="2023" name="Nat. Plants">
        <title>Single-cell RNA sequencing provides a high-resolution roadmap for understanding the multicellular compartmentation of specialized metabolism.</title>
        <authorList>
            <person name="Sun S."/>
            <person name="Shen X."/>
            <person name="Li Y."/>
            <person name="Li Y."/>
            <person name="Wang S."/>
            <person name="Li R."/>
            <person name="Zhang H."/>
            <person name="Shen G."/>
            <person name="Guo B."/>
            <person name="Wei J."/>
            <person name="Xu J."/>
            <person name="St-Pierre B."/>
            <person name="Chen S."/>
            <person name="Sun C."/>
        </authorList>
    </citation>
    <scope>NUCLEOTIDE SEQUENCE [LARGE SCALE GENOMIC DNA]</scope>
</reference>
<proteinExistence type="predicted"/>